<protein>
    <submittedName>
        <fullName evidence="1">Uncharacterized protein</fullName>
    </submittedName>
</protein>
<organism evidence="1 2">
    <name type="scientific">Trametes coccinea (strain BRFM310)</name>
    <name type="common">Pycnoporus coccineus</name>
    <dbReference type="NCBI Taxonomy" id="1353009"/>
    <lineage>
        <taxon>Eukaryota</taxon>
        <taxon>Fungi</taxon>
        <taxon>Dikarya</taxon>
        <taxon>Basidiomycota</taxon>
        <taxon>Agaricomycotina</taxon>
        <taxon>Agaricomycetes</taxon>
        <taxon>Polyporales</taxon>
        <taxon>Polyporaceae</taxon>
        <taxon>Trametes</taxon>
    </lineage>
</organism>
<accession>A0A1Y2I4S4</accession>
<sequence>MYERANQIENREHSGYHVDVHHGPTMFNPKRFVYEEPPAKTSRRDPIFGSHAYKQREDRALLRATIPLRQQSSSAAPLIWFAAPPYQIHELNVFDLLCESITFHLLHTVPELRDLSPISVLVPSSTPKILSVLHTSTPNSVQSKIEDNVREDP</sequence>
<name>A0A1Y2I4S4_TRAC3</name>
<reference evidence="1 2" key="1">
    <citation type="journal article" date="2015" name="Biotechnol. Biofuels">
        <title>Enhanced degradation of softwood versus hardwood by the white-rot fungus Pycnoporus coccineus.</title>
        <authorList>
            <person name="Couturier M."/>
            <person name="Navarro D."/>
            <person name="Chevret D."/>
            <person name="Henrissat B."/>
            <person name="Piumi F."/>
            <person name="Ruiz-Duenas F.J."/>
            <person name="Martinez A.T."/>
            <person name="Grigoriev I.V."/>
            <person name="Riley R."/>
            <person name="Lipzen A."/>
            <person name="Berrin J.G."/>
            <person name="Master E.R."/>
            <person name="Rosso M.N."/>
        </authorList>
    </citation>
    <scope>NUCLEOTIDE SEQUENCE [LARGE SCALE GENOMIC DNA]</scope>
    <source>
        <strain evidence="1 2">BRFM310</strain>
    </source>
</reference>
<proteinExistence type="predicted"/>
<gene>
    <name evidence="1" type="ORF">PYCCODRAFT_1429275</name>
</gene>
<feature type="non-terminal residue" evidence="1">
    <location>
        <position position="153"/>
    </location>
</feature>
<dbReference type="Proteomes" id="UP000193067">
    <property type="component" value="Unassembled WGS sequence"/>
</dbReference>
<dbReference type="EMBL" id="KZ084285">
    <property type="protein sequence ID" value="OSC96134.1"/>
    <property type="molecule type" value="Genomic_DNA"/>
</dbReference>
<evidence type="ECO:0000313" key="2">
    <source>
        <dbReference type="Proteomes" id="UP000193067"/>
    </source>
</evidence>
<keyword evidence="2" id="KW-1185">Reference proteome</keyword>
<dbReference type="AlphaFoldDB" id="A0A1Y2I4S4"/>
<evidence type="ECO:0000313" key="1">
    <source>
        <dbReference type="EMBL" id="OSC96134.1"/>
    </source>
</evidence>